<evidence type="ECO:0000256" key="4">
    <source>
        <dbReference type="ARBA" id="ARBA00022630"/>
    </source>
</evidence>
<dbReference type="Gene3D" id="3.20.20.220">
    <property type="match status" value="1"/>
</dbReference>
<dbReference type="AlphaFoldDB" id="A0A7C4XKU9"/>
<dbReference type="EMBL" id="DTGZ01000092">
    <property type="protein sequence ID" value="HGV97637.1"/>
    <property type="molecule type" value="Genomic_DNA"/>
</dbReference>
<dbReference type="Pfam" id="PF02219">
    <property type="entry name" value="MTHFR"/>
    <property type="match status" value="1"/>
</dbReference>
<evidence type="ECO:0000256" key="3">
    <source>
        <dbReference type="ARBA" id="ARBA00006743"/>
    </source>
</evidence>
<evidence type="ECO:0000256" key="8">
    <source>
        <dbReference type="RuleBase" id="RU003862"/>
    </source>
</evidence>
<dbReference type="PANTHER" id="PTHR45754:SF3">
    <property type="entry name" value="METHYLENETETRAHYDROFOLATE REDUCTASE (NADPH)"/>
    <property type="match status" value="1"/>
</dbReference>
<reference evidence="9" key="1">
    <citation type="journal article" date="2020" name="mSystems">
        <title>Genome- and Community-Level Interaction Insights into Carbon Utilization and Element Cycling Functions of Hydrothermarchaeota in Hydrothermal Sediment.</title>
        <authorList>
            <person name="Zhou Z."/>
            <person name="Liu Y."/>
            <person name="Xu W."/>
            <person name="Pan J."/>
            <person name="Luo Z.H."/>
            <person name="Li M."/>
        </authorList>
    </citation>
    <scope>NUCLEOTIDE SEQUENCE [LARGE SCALE GENOMIC DNA]</scope>
    <source>
        <strain evidence="9">SpSt-774</strain>
    </source>
</reference>
<evidence type="ECO:0000256" key="7">
    <source>
        <dbReference type="ARBA" id="ARBA00048628"/>
    </source>
</evidence>
<evidence type="ECO:0000256" key="2">
    <source>
        <dbReference type="ARBA" id="ARBA00004777"/>
    </source>
</evidence>
<dbReference type="PANTHER" id="PTHR45754">
    <property type="entry name" value="METHYLENETETRAHYDROFOLATE REDUCTASE"/>
    <property type="match status" value="1"/>
</dbReference>
<comment type="similarity">
    <text evidence="3 8">Belongs to the methylenetetrahydrofolate reductase family.</text>
</comment>
<keyword evidence="4 8" id="KW-0285">Flavoprotein</keyword>
<dbReference type="GO" id="GO:0071949">
    <property type="term" value="F:FAD binding"/>
    <property type="evidence" value="ECO:0007669"/>
    <property type="project" value="TreeGrafter"/>
</dbReference>
<dbReference type="SUPFAM" id="SSF51730">
    <property type="entry name" value="FAD-linked oxidoreductase"/>
    <property type="match status" value="1"/>
</dbReference>
<accession>A0A7C4XKU9</accession>
<dbReference type="GO" id="GO:0005829">
    <property type="term" value="C:cytosol"/>
    <property type="evidence" value="ECO:0007669"/>
    <property type="project" value="TreeGrafter"/>
</dbReference>
<comment type="pathway">
    <text evidence="2 8">One-carbon metabolism; tetrahydrofolate interconversion.</text>
</comment>
<dbReference type="GO" id="GO:0106312">
    <property type="term" value="F:methylenetetrahydrofolate reductase (NADH) activity"/>
    <property type="evidence" value="ECO:0007669"/>
    <property type="project" value="UniProtKB-EC"/>
</dbReference>
<keyword evidence="5 8" id="KW-0274">FAD</keyword>
<comment type="cofactor">
    <cofactor evidence="1 8">
        <name>FAD</name>
        <dbReference type="ChEBI" id="CHEBI:57692"/>
    </cofactor>
</comment>
<organism evidence="9">
    <name type="scientific">candidate division WOR-3 bacterium</name>
    <dbReference type="NCBI Taxonomy" id="2052148"/>
    <lineage>
        <taxon>Bacteria</taxon>
        <taxon>Bacteria division WOR-3</taxon>
    </lineage>
</organism>
<keyword evidence="6 8" id="KW-0560">Oxidoreductase</keyword>
<evidence type="ECO:0000256" key="1">
    <source>
        <dbReference type="ARBA" id="ARBA00001974"/>
    </source>
</evidence>
<sequence length="274" mass="30871">MLRDKFRKGKVITLEVLPSVSVELDSLIKELKLFEGYVDALNIPSNPLGKLKPDSLSLAHILQEGTKIETIPHFVARHLTLLSFESQLLGAKALGIENILCVTGDSPVEGRSMFELNSSRLLEVARNLRSGLTSARKAITPIDFCLCTSFNPNVPNLQGELIKAGEKCRCGAEVFFTQPVFQPEGFVEIIRKLKLQKDIKIIAGLSFLYTKKRAFSLMKFLGIPYEYILKLEEINEIEMLSDTANRIRDYVDGFYIISIGKYENAMELVKRIKK</sequence>
<evidence type="ECO:0000256" key="6">
    <source>
        <dbReference type="ARBA" id="ARBA00023002"/>
    </source>
</evidence>
<dbReference type="UniPathway" id="UPA00193"/>
<dbReference type="GO" id="GO:0035999">
    <property type="term" value="P:tetrahydrofolate interconversion"/>
    <property type="evidence" value="ECO:0007669"/>
    <property type="project" value="UniProtKB-UniPathway"/>
</dbReference>
<protein>
    <recommendedName>
        <fullName evidence="8">Methylenetetrahydrofolate reductase</fullName>
    </recommendedName>
</protein>
<dbReference type="InterPro" id="IPR029041">
    <property type="entry name" value="FAD-linked_oxidoreductase-like"/>
</dbReference>
<comment type="caution">
    <text evidence="9">The sequence shown here is derived from an EMBL/GenBank/DDBJ whole genome shotgun (WGS) entry which is preliminary data.</text>
</comment>
<comment type="catalytic activity">
    <reaction evidence="7">
        <text>(6S)-5-methyl-5,6,7,8-tetrahydrofolate + NAD(+) = (6R)-5,10-methylene-5,6,7,8-tetrahydrofolate + NADH + H(+)</text>
        <dbReference type="Rhea" id="RHEA:19821"/>
        <dbReference type="ChEBI" id="CHEBI:15378"/>
        <dbReference type="ChEBI" id="CHEBI:15636"/>
        <dbReference type="ChEBI" id="CHEBI:18608"/>
        <dbReference type="ChEBI" id="CHEBI:57540"/>
        <dbReference type="ChEBI" id="CHEBI:57945"/>
        <dbReference type="EC" id="1.5.1.54"/>
    </reaction>
    <physiologicalReaction direction="right-to-left" evidence="7">
        <dbReference type="Rhea" id="RHEA:19823"/>
    </physiologicalReaction>
</comment>
<dbReference type="GO" id="GO:0009086">
    <property type="term" value="P:methionine biosynthetic process"/>
    <property type="evidence" value="ECO:0007669"/>
    <property type="project" value="TreeGrafter"/>
</dbReference>
<evidence type="ECO:0000313" key="9">
    <source>
        <dbReference type="EMBL" id="HGV97637.1"/>
    </source>
</evidence>
<evidence type="ECO:0000256" key="5">
    <source>
        <dbReference type="ARBA" id="ARBA00022827"/>
    </source>
</evidence>
<dbReference type="InterPro" id="IPR003171">
    <property type="entry name" value="Mehydrof_redctse-like"/>
</dbReference>
<proteinExistence type="inferred from homology"/>
<gene>
    <name evidence="9" type="ORF">ENV60_05010</name>
</gene>
<name>A0A7C4XKU9_UNCW3</name>